<feature type="region of interest" description="Disordered" evidence="1">
    <location>
        <begin position="1"/>
        <end position="108"/>
    </location>
</feature>
<name>A0ABW1FZJ5_9ACTN</name>
<feature type="compositionally biased region" description="Polar residues" evidence="1">
    <location>
        <begin position="45"/>
        <end position="59"/>
    </location>
</feature>
<organism evidence="2 3">
    <name type="scientific">Streptacidiphilus monticola</name>
    <dbReference type="NCBI Taxonomy" id="2161674"/>
    <lineage>
        <taxon>Bacteria</taxon>
        <taxon>Bacillati</taxon>
        <taxon>Actinomycetota</taxon>
        <taxon>Actinomycetes</taxon>
        <taxon>Kitasatosporales</taxon>
        <taxon>Streptomycetaceae</taxon>
        <taxon>Streptacidiphilus</taxon>
    </lineage>
</organism>
<dbReference type="EMBL" id="JBHSQJ010000046">
    <property type="protein sequence ID" value="MFC5907935.1"/>
    <property type="molecule type" value="Genomic_DNA"/>
</dbReference>
<gene>
    <name evidence="2" type="ORF">ACFP3V_12005</name>
</gene>
<comment type="caution">
    <text evidence="2">The sequence shown here is derived from an EMBL/GenBank/DDBJ whole genome shotgun (WGS) entry which is preliminary data.</text>
</comment>
<accession>A0ABW1FZJ5</accession>
<feature type="compositionally biased region" description="Basic and acidic residues" evidence="1">
    <location>
        <begin position="65"/>
        <end position="75"/>
    </location>
</feature>
<evidence type="ECO:0000313" key="3">
    <source>
        <dbReference type="Proteomes" id="UP001596174"/>
    </source>
</evidence>
<proteinExistence type="predicted"/>
<dbReference type="Proteomes" id="UP001596174">
    <property type="component" value="Unassembled WGS sequence"/>
</dbReference>
<sequence length="108" mass="11338">MTTRQADDGALGYGSPSVPHALQVFREVRDLGSADEDQGRGASTELPTWTSSASDPSGQGSLGIRDLKHREEHHRGQPAPLTRPRPGGGVGRSGRPGTRHGHAAPSAR</sequence>
<keyword evidence="3" id="KW-1185">Reference proteome</keyword>
<evidence type="ECO:0000256" key="1">
    <source>
        <dbReference type="SAM" id="MobiDB-lite"/>
    </source>
</evidence>
<dbReference type="RefSeq" id="WP_380582851.1">
    <property type="nucleotide sequence ID" value="NZ_JBHSQJ010000046.1"/>
</dbReference>
<evidence type="ECO:0000313" key="2">
    <source>
        <dbReference type="EMBL" id="MFC5907935.1"/>
    </source>
</evidence>
<reference evidence="3" key="1">
    <citation type="journal article" date="2019" name="Int. J. Syst. Evol. Microbiol.">
        <title>The Global Catalogue of Microorganisms (GCM) 10K type strain sequencing project: providing services to taxonomists for standard genome sequencing and annotation.</title>
        <authorList>
            <consortium name="The Broad Institute Genomics Platform"/>
            <consortium name="The Broad Institute Genome Sequencing Center for Infectious Disease"/>
            <person name="Wu L."/>
            <person name="Ma J."/>
        </authorList>
    </citation>
    <scope>NUCLEOTIDE SEQUENCE [LARGE SCALE GENOMIC DNA]</scope>
    <source>
        <strain evidence="3">JCM 4816</strain>
    </source>
</reference>
<protein>
    <submittedName>
        <fullName evidence="2">Uncharacterized protein</fullName>
    </submittedName>
</protein>